<reference evidence="2 3" key="1">
    <citation type="submission" date="2023-05" db="EMBL/GenBank/DDBJ databases">
        <title>B98-5 Cell Line De Novo Hybrid Assembly: An Optical Mapping Approach.</title>
        <authorList>
            <person name="Kananen K."/>
            <person name="Auerbach J.A."/>
            <person name="Kautto E."/>
            <person name="Blachly J.S."/>
        </authorList>
    </citation>
    <scope>NUCLEOTIDE SEQUENCE [LARGE SCALE GENOMIC DNA]</scope>
    <source>
        <strain evidence="2">B95-8</strain>
        <tissue evidence="2">Cell line</tissue>
    </source>
</reference>
<feature type="non-terminal residue" evidence="2">
    <location>
        <position position="1"/>
    </location>
</feature>
<accession>A0ABQ9VLI1</accession>
<dbReference type="Proteomes" id="UP001266305">
    <property type="component" value="Unassembled WGS sequence"/>
</dbReference>
<dbReference type="InterPro" id="IPR042361">
    <property type="entry name" value="ZBP1"/>
</dbReference>
<sequence>DSSIQGTLDDAWGPQDIHIERSMLRRVQLGHSNEMRLRGIPSEGPAHSPAGSPP</sequence>
<name>A0ABQ9VLI1_SAGOE</name>
<organism evidence="2 3">
    <name type="scientific">Saguinus oedipus</name>
    <name type="common">Cotton-top tamarin</name>
    <name type="synonym">Oedipomidas oedipus</name>
    <dbReference type="NCBI Taxonomy" id="9490"/>
    <lineage>
        <taxon>Eukaryota</taxon>
        <taxon>Metazoa</taxon>
        <taxon>Chordata</taxon>
        <taxon>Craniata</taxon>
        <taxon>Vertebrata</taxon>
        <taxon>Euteleostomi</taxon>
        <taxon>Mammalia</taxon>
        <taxon>Eutheria</taxon>
        <taxon>Euarchontoglires</taxon>
        <taxon>Primates</taxon>
        <taxon>Haplorrhini</taxon>
        <taxon>Platyrrhini</taxon>
        <taxon>Cebidae</taxon>
        <taxon>Callitrichinae</taxon>
        <taxon>Saguinus</taxon>
    </lineage>
</organism>
<comment type="caution">
    <text evidence="2">The sequence shown here is derived from an EMBL/GenBank/DDBJ whole genome shotgun (WGS) entry which is preliminary data.</text>
</comment>
<gene>
    <name evidence="2" type="primary">ZBP1_2</name>
    <name evidence="2" type="ORF">P7K49_009969</name>
</gene>
<dbReference type="PANTHER" id="PTHR14966">
    <property type="entry name" value="Z-DNA-BINDING PROTEIN 1"/>
    <property type="match status" value="1"/>
</dbReference>
<feature type="region of interest" description="Disordered" evidence="1">
    <location>
        <begin position="32"/>
        <end position="54"/>
    </location>
</feature>
<evidence type="ECO:0000313" key="3">
    <source>
        <dbReference type="Proteomes" id="UP001266305"/>
    </source>
</evidence>
<feature type="non-terminal residue" evidence="2">
    <location>
        <position position="54"/>
    </location>
</feature>
<dbReference type="PANTHER" id="PTHR14966:SF0">
    <property type="entry name" value="Z-DNA-BINDING PROTEIN 1"/>
    <property type="match status" value="1"/>
</dbReference>
<evidence type="ECO:0000313" key="2">
    <source>
        <dbReference type="EMBL" id="KAK2110223.1"/>
    </source>
</evidence>
<protein>
    <submittedName>
        <fullName evidence="2">Z-DNA-binding protein 1</fullName>
    </submittedName>
</protein>
<keyword evidence="3" id="KW-1185">Reference proteome</keyword>
<dbReference type="EMBL" id="JASSZA010000005">
    <property type="protein sequence ID" value="KAK2110223.1"/>
    <property type="molecule type" value="Genomic_DNA"/>
</dbReference>
<proteinExistence type="predicted"/>
<evidence type="ECO:0000256" key="1">
    <source>
        <dbReference type="SAM" id="MobiDB-lite"/>
    </source>
</evidence>